<dbReference type="EMBL" id="JAUNQW010000014">
    <property type="protein sequence ID" value="MDO5457526.1"/>
    <property type="molecule type" value="Genomic_DNA"/>
</dbReference>
<feature type="domain" description="Glucose-1-phosphate adenylyltransferase/Bifunctional protein GlmU-like C-terminal hexapeptide" evidence="3">
    <location>
        <begin position="195"/>
        <end position="265"/>
    </location>
</feature>
<evidence type="ECO:0000256" key="1">
    <source>
        <dbReference type="ARBA" id="ARBA00010443"/>
    </source>
</evidence>
<evidence type="ECO:0000256" key="2">
    <source>
        <dbReference type="ARBA" id="ARBA00023056"/>
    </source>
</evidence>
<organism evidence="4 5">
    <name type="scientific">Atopococcus tabaci</name>
    <dbReference type="NCBI Taxonomy" id="269774"/>
    <lineage>
        <taxon>Bacteria</taxon>
        <taxon>Bacillati</taxon>
        <taxon>Bacillota</taxon>
        <taxon>Bacilli</taxon>
        <taxon>Lactobacillales</taxon>
        <taxon>Carnobacteriaceae</taxon>
        <taxon>Atopococcus</taxon>
    </lineage>
</organism>
<dbReference type="Gene3D" id="2.160.10.10">
    <property type="entry name" value="Hexapeptide repeat proteins"/>
    <property type="match status" value="1"/>
</dbReference>
<dbReference type="PANTHER" id="PTHR43523">
    <property type="entry name" value="GLUCOSE-1-PHOSPHATE ADENYLYLTRANSFERASE-RELATED"/>
    <property type="match status" value="1"/>
</dbReference>
<accession>A0AA43UCM2</accession>
<dbReference type="Pfam" id="PF24894">
    <property type="entry name" value="Hexapep_GlmU"/>
    <property type="match status" value="1"/>
</dbReference>
<comment type="similarity">
    <text evidence="1">Belongs to the bacterial/plant glucose-1-phosphate adenylyltransferase family.</text>
</comment>
<evidence type="ECO:0000313" key="5">
    <source>
        <dbReference type="Proteomes" id="UP001171751"/>
    </source>
</evidence>
<dbReference type="CDD" id="cd04651">
    <property type="entry name" value="LbH_G1P_AT_C"/>
    <property type="match status" value="1"/>
</dbReference>
<dbReference type="SUPFAM" id="SSF53448">
    <property type="entry name" value="Nucleotide-diphospho-sugar transferases"/>
    <property type="match status" value="1"/>
</dbReference>
<evidence type="ECO:0000313" key="4">
    <source>
        <dbReference type="EMBL" id="MDO5457526.1"/>
    </source>
</evidence>
<dbReference type="Gene3D" id="3.90.550.10">
    <property type="entry name" value="Spore Coat Polysaccharide Biosynthesis Protein SpsA, Chain A"/>
    <property type="match status" value="1"/>
</dbReference>
<dbReference type="GO" id="GO:0005978">
    <property type="term" value="P:glycogen biosynthetic process"/>
    <property type="evidence" value="ECO:0007669"/>
    <property type="project" value="UniProtKB-KW"/>
</dbReference>
<comment type="caution">
    <text evidence="4">The sequence shown here is derived from an EMBL/GenBank/DDBJ whole genome shotgun (WGS) entry which is preliminary data.</text>
</comment>
<dbReference type="AlphaFoldDB" id="A0AA43UCM2"/>
<dbReference type="InterPro" id="IPR011004">
    <property type="entry name" value="Trimer_LpxA-like_sf"/>
</dbReference>
<proteinExistence type="inferred from homology"/>
<dbReference type="GO" id="GO:0008878">
    <property type="term" value="F:glucose-1-phosphate adenylyltransferase activity"/>
    <property type="evidence" value="ECO:0007669"/>
    <property type="project" value="InterPro"/>
</dbReference>
<dbReference type="PANTHER" id="PTHR43523:SF6">
    <property type="entry name" value="GLYCOGEN BIOSYNTHESIS PROTEIN GLGD"/>
    <property type="match status" value="1"/>
</dbReference>
<evidence type="ECO:0000259" key="3">
    <source>
        <dbReference type="Pfam" id="PF24894"/>
    </source>
</evidence>
<feature type="non-terminal residue" evidence="4">
    <location>
        <position position="1"/>
    </location>
</feature>
<dbReference type="InterPro" id="IPR029044">
    <property type="entry name" value="Nucleotide-diphossugar_trans"/>
</dbReference>
<dbReference type="InterPro" id="IPR011831">
    <property type="entry name" value="ADP-Glc_PPase"/>
</dbReference>
<reference evidence="4" key="1">
    <citation type="submission" date="2023-07" db="EMBL/GenBank/DDBJ databases">
        <title>Between Cages and Wild: Unraveling the Impact of Captivity on Animal Microbiomes and Antimicrobial Resistance.</title>
        <authorList>
            <person name="Schmartz G.P."/>
            <person name="Rehner J."/>
            <person name="Schuff M.J."/>
            <person name="Becker S.L."/>
            <person name="Kravczyk M."/>
            <person name="Gurevich A."/>
            <person name="Francke R."/>
            <person name="Mueller R."/>
            <person name="Keller V."/>
            <person name="Keller A."/>
        </authorList>
    </citation>
    <scope>NUCLEOTIDE SEQUENCE</scope>
    <source>
        <strain evidence="4">S39M_St_73</strain>
    </source>
</reference>
<gene>
    <name evidence="4" type="ORF">Q4F26_04195</name>
</gene>
<keyword evidence="5" id="KW-1185">Reference proteome</keyword>
<name>A0AA43UCM2_9LACT</name>
<keyword evidence="2" id="KW-0320">Glycogen biosynthesis</keyword>
<sequence length="287" mass="32150">EGKKRYFDNHRKYIERTYSKEVLVAGAQILFNLDLDELKAFHRSHDNKVTAVYKSLDAGDLVQGTNVKSYVLSEEDQTLQSMDEITDAMLTENEPVNAGTKMIIVDTDFMMDFLDWAEENTILVSGESILDYALSTGVTCSSFEYQGYYASIETIESYYQANMDMLDATKFRELFFKQGPIITRPHDGAPSYFSKESEVSKSHLATNCDVYGKVFSSILFRNTFVGEKAHVEDSILMSNVTVEDKATVKNAILDKNVIVKAGVSIIGDANCPLVIKKDAIISEDLKA</sequence>
<dbReference type="InterPro" id="IPR056818">
    <property type="entry name" value="GlmU/GlgC-like_hexapep"/>
</dbReference>
<protein>
    <recommendedName>
        <fullName evidence="3">Glucose-1-phosphate adenylyltransferase/Bifunctional protein GlmU-like C-terminal hexapeptide domain-containing protein</fullName>
    </recommendedName>
</protein>
<dbReference type="Proteomes" id="UP001171751">
    <property type="component" value="Unassembled WGS sequence"/>
</dbReference>
<dbReference type="SUPFAM" id="SSF51161">
    <property type="entry name" value="Trimeric LpxA-like enzymes"/>
    <property type="match status" value="1"/>
</dbReference>